<dbReference type="GO" id="GO:0016052">
    <property type="term" value="P:carbohydrate catabolic process"/>
    <property type="evidence" value="ECO:0007669"/>
    <property type="project" value="InterPro"/>
</dbReference>
<dbReference type="InterPro" id="IPR013780">
    <property type="entry name" value="Glyco_hydro_b"/>
</dbReference>
<feature type="signal peptide" evidence="14">
    <location>
        <begin position="1"/>
        <end position="18"/>
    </location>
</feature>
<comment type="cofactor">
    <cofactor evidence="2">
        <name>Ca(2+)</name>
        <dbReference type="ChEBI" id="CHEBI:29108"/>
    </cofactor>
</comment>
<keyword evidence="10" id="KW-0325">Glycoprotein</keyword>
<dbReference type="PANTHER" id="PTHR10357">
    <property type="entry name" value="ALPHA-AMYLASE FAMILY MEMBER"/>
    <property type="match status" value="1"/>
</dbReference>
<evidence type="ECO:0000256" key="13">
    <source>
        <dbReference type="SAM" id="MobiDB-lite"/>
    </source>
</evidence>
<name>A0AAW0FWF5_9APHY</name>
<feature type="compositionally biased region" description="Low complexity" evidence="13">
    <location>
        <begin position="649"/>
        <end position="671"/>
    </location>
</feature>
<sequence length="719" mass="76360">MYGLKLAMTALFSGAAYAASAGDWRGRSIYQVMTDRFALPAGSDLSSCNVQDRTWCGGTWSTIRENLDYIQGLGFSAVWISPINQNWQGGRTFWGDPYHGYWVQDVSMLNEKFGTEEDLKALISELHRRGMYVMVDIVVNNVMATSRTPDYSPYMFKDASLYHSYCPLDERNTTSMYACWMGDEHVPLPDVNTTHPTVVETYKTWIKELVTKYEIDGLRLDAAKLVEPSFWPVFCESAGVFCMGEVFSDNVPYVAGFQSQMDSLLNFPMQSALTKAFATNGAKNMKAIGDTLQSIQSKFSDATVLGNFLENQDVERWMRYSPDVETLHNAMAFNFMSDGIPVMYYGQEQGFHGTKDPENREPLWHSGYALTATYNLTAQLNKVRTHIVSTTDWATSKSTIIKTDTSYLALMKGQVVSILTNIGVSARADLTATVATPYRTAMNLTEVLTCKTMNVPAGGSITVNYVNGGQPAIFVPTTLLKGANICFKEEGVALTSALASSTVSVSSTASISSTVSVSSAVSSTASVSTTASSSIASPSSAASVSSAASASAVVSDSKASASTTSGSASHSTSAIIISTTGVPTGITSIANNAANTPTVEAAHGASTTRGISISILTASSTTPSASTKGDASSSFPTTSVSSMVVLSTKEASTTSNSPTSTPTATYNASPSKGSSGAVEQSVKAESTAAPVPTTNKPGKCTKRVSGGKIDKARGCRIRV</sequence>
<evidence type="ECO:0000256" key="9">
    <source>
        <dbReference type="ARBA" id="ARBA00023157"/>
    </source>
</evidence>
<dbReference type="FunFam" id="3.20.20.80:FF:000120">
    <property type="entry name" value="Alpha-amylase A"/>
    <property type="match status" value="1"/>
</dbReference>
<evidence type="ECO:0000256" key="1">
    <source>
        <dbReference type="ARBA" id="ARBA00000548"/>
    </source>
</evidence>
<dbReference type="SUPFAM" id="SSF51011">
    <property type="entry name" value="Glycosyl hydrolase domain"/>
    <property type="match status" value="1"/>
</dbReference>
<dbReference type="Gene3D" id="3.20.20.80">
    <property type="entry name" value="Glycosidases"/>
    <property type="match status" value="1"/>
</dbReference>
<evidence type="ECO:0000256" key="12">
    <source>
        <dbReference type="ARBA" id="ARBA00023295"/>
    </source>
</evidence>
<dbReference type="GO" id="GO:0005509">
    <property type="term" value="F:calcium ion binding"/>
    <property type="evidence" value="ECO:0007669"/>
    <property type="project" value="InterPro"/>
</dbReference>
<evidence type="ECO:0000313" key="16">
    <source>
        <dbReference type="EMBL" id="KAK7685393.1"/>
    </source>
</evidence>
<keyword evidence="5" id="KW-0479">Metal-binding</keyword>
<dbReference type="EC" id="3.2.1.1" evidence="4"/>
<keyword evidence="7" id="KW-0378">Hydrolase</keyword>
<dbReference type="InterPro" id="IPR015340">
    <property type="entry name" value="A_amylase_C_dom"/>
</dbReference>
<evidence type="ECO:0000256" key="8">
    <source>
        <dbReference type="ARBA" id="ARBA00022837"/>
    </source>
</evidence>
<accession>A0AAW0FWF5</accession>
<evidence type="ECO:0000313" key="17">
    <source>
        <dbReference type="Proteomes" id="UP001385951"/>
    </source>
</evidence>
<keyword evidence="6 14" id="KW-0732">Signal</keyword>
<dbReference type="EMBL" id="JASBNA010000020">
    <property type="protein sequence ID" value="KAK7685393.1"/>
    <property type="molecule type" value="Genomic_DNA"/>
</dbReference>
<feature type="chain" id="PRO_5043934248" description="alpha-amylase" evidence="14">
    <location>
        <begin position="19"/>
        <end position="719"/>
    </location>
</feature>
<dbReference type="AlphaFoldDB" id="A0AAW0FWF5"/>
<evidence type="ECO:0000256" key="5">
    <source>
        <dbReference type="ARBA" id="ARBA00022723"/>
    </source>
</evidence>
<protein>
    <recommendedName>
        <fullName evidence="4">alpha-amylase</fullName>
        <ecNumber evidence="4">3.2.1.1</ecNumber>
    </recommendedName>
</protein>
<evidence type="ECO:0000259" key="15">
    <source>
        <dbReference type="SMART" id="SM00642"/>
    </source>
</evidence>
<dbReference type="GO" id="GO:0004556">
    <property type="term" value="F:alpha-amylase activity"/>
    <property type="evidence" value="ECO:0007669"/>
    <property type="project" value="UniProtKB-EC"/>
</dbReference>
<evidence type="ECO:0000256" key="2">
    <source>
        <dbReference type="ARBA" id="ARBA00001913"/>
    </source>
</evidence>
<evidence type="ECO:0000256" key="6">
    <source>
        <dbReference type="ARBA" id="ARBA00022729"/>
    </source>
</evidence>
<dbReference type="Pfam" id="PF00128">
    <property type="entry name" value="Alpha-amylase"/>
    <property type="match status" value="1"/>
</dbReference>
<proteinExistence type="inferred from homology"/>
<comment type="catalytic activity">
    <reaction evidence="1">
        <text>Endohydrolysis of (1-&gt;4)-alpha-D-glucosidic linkages in polysaccharides containing three or more (1-&gt;4)-alpha-linked D-glucose units.</text>
        <dbReference type="EC" id="3.2.1.1"/>
    </reaction>
</comment>
<feature type="region of interest" description="Disordered" evidence="13">
    <location>
        <begin position="649"/>
        <end position="706"/>
    </location>
</feature>
<dbReference type="Pfam" id="PF09260">
    <property type="entry name" value="A_amylase_dom_C"/>
    <property type="match status" value="1"/>
</dbReference>
<keyword evidence="17" id="KW-1185">Reference proteome</keyword>
<organism evidence="16 17">
    <name type="scientific">Cerrena zonata</name>
    <dbReference type="NCBI Taxonomy" id="2478898"/>
    <lineage>
        <taxon>Eukaryota</taxon>
        <taxon>Fungi</taxon>
        <taxon>Dikarya</taxon>
        <taxon>Basidiomycota</taxon>
        <taxon>Agaricomycotina</taxon>
        <taxon>Agaricomycetes</taxon>
        <taxon>Polyporales</taxon>
        <taxon>Cerrenaceae</taxon>
        <taxon>Cerrena</taxon>
    </lineage>
</organism>
<dbReference type="SUPFAM" id="SSF51445">
    <property type="entry name" value="(Trans)glycosidases"/>
    <property type="match status" value="1"/>
</dbReference>
<dbReference type="Proteomes" id="UP001385951">
    <property type="component" value="Unassembled WGS sequence"/>
</dbReference>
<evidence type="ECO:0000256" key="11">
    <source>
        <dbReference type="ARBA" id="ARBA00023277"/>
    </source>
</evidence>
<keyword evidence="8" id="KW-0106">Calcium</keyword>
<gene>
    <name evidence="16" type="ORF">QCA50_011256</name>
</gene>
<dbReference type="Gene3D" id="2.60.40.1180">
    <property type="entry name" value="Golgi alpha-mannosidase II"/>
    <property type="match status" value="1"/>
</dbReference>
<comment type="similarity">
    <text evidence="3">Belongs to the glycosyl hydrolase 13 family.</text>
</comment>
<dbReference type="InterPro" id="IPR006047">
    <property type="entry name" value="GH13_cat_dom"/>
</dbReference>
<keyword evidence="9" id="KW-1015">Disulfide bond</keyword>
<dbReference type="InterPro" id="IPR017853">
    <property type="entry name" value="GH"/>
</dbReference>
<dbReference type="SMART" id="SM00642">
    <property type="entry name" value="Aamy"/>
    <property type="match status" value="1"/>
</dbReference>
<evidence type="ECO:0000256" key="3">
    <source>
        <dbReference type="ARBA" id="ARBA00008061"/>
    </source>
</evidence>
<evidence type="ECO:0000256" key="10">
    <source>
        <dbReference type="ARBA" id="ARBA00023180"/>
    </source>
</evidence>
<dbReference type="CDD" id="cd11319">
    <property type="entry name" value="AmyAc_euk_AmyA"/>
    <property type="match status" value="1"/>
</dbReference>
<comment type="caution">
    <text evidence="16">The sequence shown here is derived from an EMBL/GenBank/DDBJ whole genome shotgun (WGS) entry which is preliminary data.</text>
</comment>
<reference evidence="16 17" key="1">
    <citation type="submission" date="2022-09" db="EMBL/GenBank/DDBJ databases">
        <authorList>
            <person name="Palmer J.M."/>
        </authorList>
    </citation>
    <scope>NUCLEOTIDE SEQUENCE [LARGE SCALE GENOMIC DNA]</scope>
    <source>
        <strain evidence="16 17">DSM 7382</strain>
    </source>
</reference>
<evidence type="ECO:0000256" key="14">
    <source>
        <dbReference type="SAM" id="SignalP"/>
    </source>
</evidence>
<dbReference type="PANTHER" id="PTHR10357:SF215">
    <property type="entry name" value="ALPHA-AMYLASE 1"/>
    <property type="match status" value="1"/>
</dbReference>
<evidence type="ECO:0000256" key="7">
    <source>
        <dbReference type="ARBA" id="ARBA00022801"/>
    </source>
</evidence>
<keyword evidence="12" id="KW-0326">Glycosidase</keyword>
<keyword evidence="11" id="KW-0119">Carbohydrate metabolism</keyword>
<feature type="domain" description="Glycosyl hydrolase family 13 catalytic" evidence="15">
    <location>
        <begin position="31"/>
        <end position="384"/>
    </location>
</feature>
<evidence type="ECO:0000256" key="4">
    <source>
        <dbReference type="ARBA" id="ARBA00012595"/>
    </source>
</evidence>